<evidence type="ECO:0000259" key="6">
    <source>
        <dbReference type="Pfam" id="PF03330"/>
    </source>
</evidence>
<feature type="transmembrane region" description="Helical" evidence="5">
    <location>
        <begin position="47"/>
        <end position="70"/>
    </location>
</feature>
<dbReference type="EC" id="4.2.2.-" evidence="3"/>
<reference evidence="7 8" key="1">
    <citation type="submission" date="2016-10" db="EMBL/GenBank/DDBJ databases">
        <authorList>
            <person name="de Groot N.N."/>
        </authorList>
    </citation>
    <scope>NUCLEOTIDE SEQUENCE [LARGE SCALE GENOMIC DNA]</scope>
    <source>
        <strain evidence="7 8">Nm13</strain>
    </source>
</reference>
<keyword evidence="2 3" id="KW-0961">Cell wall biogenesis/degradation</keyword>
<keyword evidence="5" id="KW-0812">Transmembrane</keyword>
<comment type="function">
    <text evidence="3">Lytic transglycosylase with a strong preference for naked glycan strands that lack stem peptides.</text>
</comment>
<evidence type="ECO:0000256" key="4">
    <source>
        <dbReference type="RuleBase" id="RU003495"/>
    </source>
</evidence>
<dbReference type="GO" id="GO:0071555">
    <property type="term" value="P:cell wall organization"/>
    <property type="evidence" value="ECO:0007669"/>
    <property type="project" value="UniProtKB-KW"/>
</dbReference>
<comment type="similarity">
    <text evidence="3 4">Belongs to the RlpA family.</text>
</comment>
<protein>
    <recommendedName>
        <fullName evidence="3">Endolytic peptidoglycan transglycosylase RlpA</fullName>
        <ecNumber evidence="3">4.2.2.-</ecNumber>
    </recommendedName>
</protein>
<dbReference type="PANTHER" id="PTHR34183">
    <property type="entry name" value="ENDOLYTIC PEPTIDOGLYCAN TRANSGLYCOSYLASE RLPA"/>
    <property type="match status" value="1"/>
</dbReference>
<proteinExistence type="inferred from homology"/>
<organism evidence="7 8">
    <name type="scientific">Nitrosomonas ureae</name>
    <dbReference type="NCBI Taxonomy" id="44577"/>
    <lineage>
        <taxon>Bacteria</taxon>
        <taxon>Pseudomonadati</taxon>
        <taxon>Pseudomonadota</taxon>
        <taxon>Betaproteobacteria</taxon>
        <taxon>Nitrosomonadales</taxon>
        <taxon>Nitrosomonadaceae</taxon>
        <taxon>Nitrosomonas</taxon>
    </lineage>
</organism>
<dbReference type="SUPFAM" id="SSF50685">
    <property type="entry name" value="Barwin-like endoglucanases"/>
    <property type="match status" value="1"/>
</dbReference>
<dbReference type="NCBIfam" id="TIGR00413">
    <property type="entry name" value="rlpA"/>
    <property type="match status" value="1"/>
</dbReference>
<dbReference type="Proteomes" id="UP000236753">
    <property type="component" value="Unassembled WGS sequence"/>
</dbReference>
<dbReference type="EMBL" id="FNUX01000004">
    <property type="protein sequence ID" value="SEF59216.1"/>
    <property type="molecule type" value="Genomic_DNA"/>
</dbReference>
<dbReference type="CDD" id="cd22268">
    <property type="entry name" value="DPBB_RlpA-like"/>
    <property type="match status" value="1"/>
</dbReference>
<evidence type="ECO:0000313" key="8">
    <source>
        <dbReference type="Proteomes" id="UP000236753"/>
    </source>
</evidence>
<keyword evidence="7" id="KW-0449">Lipoprotein</keyword>
<gene>
    <name evidence="3" type="primary">rlpA</name>
    <name evidence="7" type="ORF">SAMN05216334_10458</name>
</gene>
<evidence type="ECO:0000256" key="2">
    <source>
        <dbReference type="ARBA" id="ARBA00023316"/>
    </source>
</evidence>
<accession>A0A1H5T8V0</accession>
<keyword evidence="5" id="KW-1133">Transmembrane helix</keyword>
<dbReference type="PANTHER" id="PTHR34183:SF1">
    <property type="entry name" value="ENDOLYTIC PEPTIDOGLYCAN TRANSGLYCOSYLASE RLPA"/>
    <property type="match status" value="1"/>
</dbReference>
<dbReference type="RefSeq" id="WP_308457301.1">
    <property type="nucleotide sequence ID" value="NZ_FNUX01000004.1"/>
</dbReference>
<dbReference type="InterPro" id="IPR034718">
    <property type="entry name" value="RlpA"/>
</dbReference>
<dbReference type="GO" id="GO:0000270">
    <property type="term" value="P:peptidoglycan metabolic process"/>
    <property type="evidence" value="ECO:0007669"/>
    <property type="project" value="UniProtKB-UniRule"/>
</dbReference>
<feature type="domain" description="RlpA-like protein double-psi beta-barrel" evidence="6">
    <location>
        <begin position="109"/>
        <end position="194"/>
    </location>
</feature>
<evidence type="ECO:0000313" key="7">
    <source>
        <dbReference type="EMBL" id="SEF59216.1"/>
    </source>
</evidence>
<evidence type="ECO:0000256" key="1">
    <source>
        <dbReference type="ARBA" id="ARBA00023239"/>
    </source>
</evidence>
<keyword evidence="1 3" id="KW-0456">Lyase</keyword>
<name>A0A1H5T8V0_9PROT</name>
<keyword evidence="5" id="KW-0472">Membrane</keyword>
<dbReference type="Gene3D" id="2.40.40.10">
    <property type="entry name" value="RlpA-like domain"/>
    <property type="match status" value="1"/>
</dbReference>
<dbReference type="AlphaFoldDB" id="A0A1H5T8V0"/>
<evidence type="ECO:0000256" key="3">
    <source>
        <dbReference type="HAMAP-Rule" id="MF_02071"/>
    </source>
</evidence>
<dbReference type="Pfam" id="PF03330">
    <property type="entry name" value="DPBB_1"/>
    <property type="match status" value="1"/>
</dbReference>
<dbReference type="InterPro" id="IPR012997">
    <property type="entry name" value="RplA"/>
</dbReference>
<dbReference type="InterPro" id="IPR009009">
    <property type="entry name" value="RlpA-like_DPBB"/>
</dbReference>
<sequence length="205" mass="22700">MQHSINRKQVRGKVPGTQQLRHINKIGKGASTVQRSDSLVQPINQRFLSMMILIVGLISGCASMFPGNVLRSPDISKQRAPNLTAPYNKPYKVRGVTYYPLRTAVGYREVGHASWYGSESGNRTAMGTRFVPHGLTAAHKTLPLPSRVRVTNLKNGRQVDVLVNDRGPFMKGRIIDLSRGAAQKIGLHGVDEVKIEHLNDRISQN</sequence>
<evidence type="ECO:0000256" key="5">
    <source>
        <dbReference type="SAM" id="Phobius"/>
    </source>
</evidence>
<dbReference type="InterPro" id="IPR036908">
    <property type="entry name" value="RlpA-like_sf"/>
</dbReference>
<dbReference type="HAMAP" id="MF_02071">
    <property type="entry name" value="RlpA"/>
    <property type="match status" value="1"/>
</dbReference>
<dbReference type="GO" id="GO:0008932">
    <property type="term" value="F:lytic endotransglycosylase activity"/>
    <property type="evidence" value="ECO:0007669"/>
    <property type="project" value="UniProtKB-UniRule"/>
</dbReference>